<dbReference type="GO" id="GO:0005886">
    <property type="term" value="C:plasma membrane"/>
    <property type="evidence" value="ECO:0007669"/>
    <property type="project" value="UniProtKB-SubCell"/>
</dbReference>
<dbReference type="Pfam" id="PF03626">
    <property type="entry name" value="COX4_pro"/>
    <property type="match status" value="1"/>
</dbReference>
<dbReference type="AlphaFoldDB" id="A0A1E3VGZ3"/>
<evidence type="ECO:0000256" key="4">
    <source>
        <dbReference type="ARBA" id="ARBA00022989"/>
    </source>
</evidence>
<feature type="transmembrane region" description="Helical" evidence="6">
    <location>
        <begin position="12"/>
        <end position="28"/>
    </location>
</feature>
<evidence type="ECO:0008006" key="9">
    <source>
        <dbReference type="Google" id="ProtNLM"/>
    </source>
</evidence>
<gene>
    <name evidence="7" type="ORF">A8M32_02845</name>
</gene>
<evidence type="ECO:0000313" key="8">
    <source>
        <dbReference type="Proteomes" id="UP000094342"/>
    </source>
</evidence>
<evidence type="ECO:0000256" key="3">
    <source>
        <dbReference type="ARBA" id="ARBA00022692"/>
    </source>
</evidence>
<keyword evidence="5 6" id="KW-0472">Membrane</keyword>
<dbReference type="OrthoDB" id="8283697at2"/>
<evidence type="ECO:0000313" key="7">
    <source>
        <dbReference type="EMBL" id="ODR92859.1"/>
    </source>
</evidence>
<evidence type="ECO:0000256" key="1">
    <source>
        <dbReference type="ARBA" id="ARBA00004651"/>
    </source>
</evidence>
<dbReference type="STRING" id="1752398.A8M32_02845"/>
<feature type="transmembrane region" description="Helical" evidence="6">
    <location>
        <begin position="71"/>
        <end position="92"/>
    </location>
</feature>
<dbReference type="EMBL" id="LYBW01000038">
    <property type="protein sequence ID" value="ODR92859.1"/>
    <property type="molecule type" value="Genomic_DNA"/>
</dbReference>
<name>A0A1E3VGZ3_9HYPH</name>
<protein>
    <recommendedName>
        <fullName evidence="9">Cytochrome C oxidase subunit IV</fullName>
    </recommendedName>
</protein>
<feature type="transmembrane region" description="Helical" evidence="6">
    <location>
        <begin position="34"/>
        <end position="59"/>
    </location>
</feature>
<reference evidence="8" key="1">
    <citation type="submission" date="2016-05" db="EMBL/GenBank/DDBJ databases">
        <authorList>
            <person name="Li Y."/>
        </authorList>
    </citation>
    <scope>NUCLEOTIDE SEQUENCE [LARGE SCALE GENOMIC DNA]</scope>
    <source>
        <strain evidence="8">YIC4027</strain>
    </source>
</reference>
<dbReference type="Proteomes" id="UP000094342">
    <property type="component" value="Unassembled WGS sequence"/>
</dbReference>
<sequence>MNGSGPKQLKKTWIWLVAMVGAGMLLVREVSDPALSLALAAALLTIAVLKARLVVLDFLGLRFGSRHLRIALLAWPIFFALAAAAKTLIAAFPSGG</sequence>
<accession>A0A1E3VGZ3</accession>
<proteinExistence type="predicted"/>
<keyword evidence="2" id="KW-1003">Cell membrane</keyword>
<comment type="caution">
    <text evidence="7">The sequence shown here is derived from an EMBL/GenBank/DDBJ whole genome shotgun (WGS) entry which is preliminary data.</text>
</comment>
<keyword evidence="3 6" id="KW-0812">Transmembrane</keyword>
<dbReference type="RefSeq" id="WP_069456900.1">
    <property type="nucleotide sequence ID" value="NZ_LYBW01000038.1"/>
</dbReference>
<dbReference type="InterPro" id="IPR005171">
    <property type="entry name" value="Cyt_c_oxidase_su4_prok"/>
</dbReference>
<keyword evidence="8" id="KW-1185">Reference proteome</keyword>
<organism evidence="7 8">
    <name type="scientific">Sinorhizobium alkalisoli</name>
    <dbReference type="NCBI Taxonomy" id="1752398"/>
    <lineage>
        <taxon>Bacteria</taxon>
        <taxon>Pseudomonadati</taxon>
        <taxon>Pseudomonadota</taxon>
        <taxon>Alphaproteobacteria</taxon>
        <taxon>Hyphomicrobiales</taxon>
        <taxon>Rhizobiaceae</taxon>
        <taxon>Sinorhizobium/Ensifer group</taxon>
        <taxon>Sinorhizobium</taxon>
    </lineage>
</organism>
<evidence type="ECO:0000256" key="6">
    <source>
        <dbReference type="SAM" id="Phobius"/>
    </source>
</evidence>
<comment type="subcellular location">
    <subcellularLocation>
        <location evidence="1">Cell membrane</location>
        <topology evidence="1">Multi-pass membrane protein</topology>
    </subcellularLocation>
</comment>
<keyword evidence="4 6" id="KW-1133">Transmembrane helix</keyword>
<evidence type="ECO:0000256" key="2">
    <source>
        <dbReference type="ARBA" id="ARBA00022475"/>
    </source>
</evidence>
<evidence type="ECO:0000256" key="5">
    <source>
        <dbReference type="ARBA" id="ARBA00023136"/>
    </source>
</evidence>